<dbReference type="InterPro" id="IPR020806">
    <property type="entry name" value="PKS_PP-bd"/>
</dbReference>
<dbReference type="InterPro" id="IPR012223">
    <property type="entry name" value="TEII"/>
</dbReference>
<dbReference type="eggNOG" id="COG3208">
    <property type="taxonomic scope" value="Bacteria"/>
</dbReference>
<reference evidence="5 6" key="1">
    <citation type="journal article" date="2011" name="BMC Genomics">
        <title>Insight into cross-talk between intra-amoebal pathogens.</title>
        <authorList>
            <person name="Gimenez G."/>
            <person name="Bertelli C."/>
            <person name="Moliner C."/>
            <person name="Robert C."/>
            <person name="Raoult D."/>
            <person name="Fournier P.E."/>
            <person name="Greub G."/>
        </authorList>
    </citation>
    <scope>NUCLEOTIDE SEQUENCE [LARGE SCALE GENOMIC DNA]</scope>
    <source>
        <strain evidence="5 6">LLAP12</strain>
    </source>
</reference>
<dbReference type="Pfam" id="PF00975">
    <property type="entry name" value="Thioesterase"/>
    <property type="match status" value="1"/>
</dbReference>
<organism evidence="5 6">
    <name type="scientific">Legionella drancourtii LLAP12</name>
    <dbReference type="NCBI Taxonomy" id="658187"/>
    <lineage>
        <taxon>Bacteria</taxon>
        <taxon>Pseudomonadati</taxon>
        <taxon>Pseudomonadota</taxon>
        <taxon>Gammaproteobacteria</taxon>
        <taxon>Legionellales</taxon>
        <taxon>Legionellaceae</taxon>
        <taxon>Legionella</taxon>
    </lineage>
</organism>
<dbReference type="InterPro" id="IPR001031">
    <property type="entry name" value="Thioesterase"/>
</dbReference>
<comment type="similarity">
    <text evidence="1">Belongs to the thioesterase family.</text>
</comment>
<sequence length="166" mass="18790">MPIQDISIHHSLHELGMDSLMALAVIRIIEANLGITYSLPLMMQGPSILEIADHVLSQHTHDFKPNHAQTKNSADALWLANRKLKADAQVRLFCFPYGGGGASIYREWQQEFPDFIEVCPIQLPGRENRLEEQPLADLNTLVSLLARHLRPHLIYPLLFLAIVLVR</sequence>
<gene>
    <name evidence="5" type="ORF">LDG_5848</name>
</gene>
<keyword evidence="3" id="KW-0597">Phosphoprotein</keyword>
<keyword evidence="2" id="KW-0596">Phosphopantetheine</keyword>
<dbReference type="InterPro" id="IPR029058">
    <property type="entry name" value="AB_hydrolase_fold"/>
</dbReference>
<dbReference type="Gene3D" id="3.40.50.1820">
    <property type="entry name" value="alpha/beta hydrolase"/>
    <property type="match status" value="1"/>
</dbReference>
<dbReference type="SUPFAM" id="SSF53474">
    <property type="entry name" value="alpha/beta-Hydrolases"/>
    <property type="match status" value="1"/>
</dbReference>
<dbReference type="PANTHER" id="PTHR11487">
    <property type="entry name" value="THIOESTERASE"/>
    <property type="match status" value="1"/>
</dbReference>
<dbReference type="Pfam" id="PF00550">
    <property type="entry name" value="PP-binding"/>
    <property type="match status" value="1"/>
</dbReference>
<dbReference type="Gene3D" id="1.10.1200.10">
    <property type="entry name" value="ACP-like"/>
    <property type="match status" value="1"/>
</dbReference>
<keyword evidence="6" id="KW-1185">Reference proteome</keyword>
<evidence type="ECO:0000313" key="6">
    <source>
        <dbReference type="Proteomes" id="UP000002770"/>
    </source>
</evidence>
<evidence type="ECO:0000256" key="3">
    <source>
        <dbReference type="ARBA" id="ARBA00022553"/>
    </source>
</evidence>
<evidence type="ECO:0000259" key="4">
    <source>
        <dbReference type="PROSITE" id="PS50075"/>
    </source>
</evidence>
<dbReference type="InterPro" id="IPR009081">
    <property type="entry name" value="PP-bd_ACP"/>
</dbReference>
<dbReference type="SMART" id="SM00823">
    <property type="entry name" value="PKS_PP"/>
    <property type="match status" value="1"/>
</dbReference>
<dbReference type="HOGENOM" id="CLU_1600644_0_0_6"/>
<accession>G9EKV4</accession>
<name>G9EKV4_9GAMM</name>
<protein>
    <recommendedName>
        <fullName evidence="4">Carrier domain-containing protein</fullName>
    </recommendedName>
</protein>
<dbReference type="PROSITE" id="PS50075">
    <property type="entry name" value="CARRIER"/>
    <property type="match status" value="1"/>
</dbReference>
<proteinExistence type="inferred from homology"/>
<dbReference type="EMBL" id="JH413805">
    <property type="protein sequence ID" value="EHL32065.1"/>
    <property type="molecule type" value="Genomic_DNA"/>
</dbReference>
<dbReference type="InParanoid" id="G9EKV4"/>
<dbReference type="Proteomes" id="UP000002770">
    <property type="component" value="Unassembled WGS sequence"/>
</dbReference>
<dbReference type="InterPro" id="IPR036736">
    <property type="entry name" value="ACP-like_sf"/>
</dbReference>
<dbReference type="GO" id="GO:0031177">
    <property type="term" value="F:phosphopantetheine binding"/>
    <property type="evidence" value="ECO:0007669"/>
    <property type="project" value="InterPro"/>
</dbReference>
<evidence type="ECO:0000313" key="5">
    <source>
        <dbReference type="EMBL" id="EHL32065.1"/>
    </source>
</evidence>
<dbReference type="PANTHER" id="PTHR11487:SF0">
    <property type="entry name" value="S-ACYL FATTY ACID SYNTHASE THIOESTERASE, MEDIUM CHAIN"/>
    <property type="match status" value="1"/>
</dbReference>
<feature type="domain" description="Carrier" evidence="4">
    <location>
        <begin position="1"/>
        <end position="59"/>
    </location>
</feature>
<evidence type="ECO:0000256" key="1">
    <source>
        <dbReference type="ARBA" id="ARBA00007169"/>
    </source>
</evidence>
<dbReference type="STRING" id="658187.LDG_5848"/>
<dbReference type="InterPro" id="IPR006162">
    <property type="entry name" value="Ppantetheine_attach_site"/>
</dbReference>
<dbReference type="AlphaFoldDB" id="G9EKV4"/>
<dbReference type="GO" id="GO:0008610">
    <property type="term" value="P:lipid biosynthetic process"/>
    <property type="evidence" value="ECO:0007669"/>
    <property type="project" value="TreeGrafter"/>
</dbReference>
<dbReference type="PROSITE" id="PS00012">
    <property type="entry name" value="PHOSPHOPANTETHEINE"/>
    <property type="match status" value="1"/>
</dbReference>
<evidence type="ECO:0000256" key="2">
    <source>
        <dbReference type="ARBA" id="ARBA00022450"/>
    </source>
</evidence>